<feature type="coiled-coil region" evidence="1">
    <location>
        <begin position="65"/>
        <end position="99"/>
    </location>
</feature>
<evidence type="ECO:0000313" key="2">
    <source>
        <dbReference type="EMBL" id="QHT31823.1"/>
    </source>
</evidence>
<keyword evidence="1" id="KW-0175">Coiled coil</keyword>
<organism evidence="2">
    <name type="scientific">viral metagenome</name>
    <dbReference type="NCBI Taxonomy" id="1070528"/>
    <lineage>
        <taxon>unclassified sequences</taxon>
        <taxon>metagenomes</taxon>
        <taxon>organismal metagenomes</taxon>
    </lineage>
</organism>
<sequence length="131" mass="15316">MELCVEPDMYSPSIDAVGNYVDKIPPFNTIKKGLRCPCGSRKDKIYETHKIFSSHINTKIHQKWLADLNLNRANYYMENEQLKTTLQNQRLIIAKLEKDVQNKMMTIDYLTQQLHKKCNENVVTDLLDLDV</sequence>
<name>A0A6C0ETH9_9ZZZZ</name>
<evidence type="ECO:0000256" key="1">
    <source>
        <dbReference type="SAM" id="Coils"/>
    </source>
</evidence>
<reference evidence="2" key="1">
    <citation type="journal article" date="2020" name="Nature">
        <title>Giant virus diversity and host interactions through global metagenomics.</title>
        <authorList>
            <person name="Schulz F."/>
            <person name="Roux S."/>
            <person name="Paez-Espino D."/>
            <person name="Jungbluth S."/>
            <person name="Walsh D.A."/>
            <person name="Denef V.J."/>
            <person name="McMahon K.D."/>
            <person name="Konstantinidis K.T."/>
            <person name="Eloe-Fadrosh E.A."/>
            <person name="Kyrpides N.C."/>
            <person name="Woyke T."/>
        </authorList>
    </citation>
    <scope>NUCLEOTIDE SEQUENCE</scope>
    <source>
        <strain evidence="2">GVMAG-M-3300009155-48</strain>
    </source>
</reference>
<dbReference type="EMBL" id="MN738925">
    <property type="protein sequence ID" value="QHT31823.1"/>
    <property type="molecule type" value="Genomic_DNA"/>
</dbReference>
<protein>
    <submittedName>
        <fullName evidence="2">Uncharacterized protein</fullName>
    </submittedName>
</protein>
<accession>A0A6C0ETH9</accession>
<dbReference type="AlphaFoldDB" id="A0A6C0ETH9"/>
<proteinExistence type="predicted"/>